<protein>
    <recommendedName>
        <fullName evidence="2">RecQ-mediated genome instability protein 1</fullName>
    </recommendedName>
</protein>
<dbReference type="GO" id="GO:0000724">
    <property type="term" value="P:double-strand break repair via homologous recombination"/>
    <property type="evidence" value="ECO:0007669"/>
    <property type="project" value="TreeGrafter"/>
</dbReference>
<dbReference type="GO" id="GO:0000712">
    <property type="term" value="P:resolution of meiotic recombination intermediates"/>
    <property type="evidence" value="ECO:0007669"/>
    <property type="project" value="TreeGrafter"/>
</dbReference>
<proteinExistence type="inferred from homology"/>
<keyword evidence="4" id="KW-1185">Reference proteome</keyword>
<name>A0A0N4ZAH9_PARTI</name>
<dbReference type="AlphaFoldDB" id="A0A0N4ZAH9"/>
<dbReference type="PANTHER" id="PTHR14790:SF15">
    <property type="entry name" value="RECQ-MEDIATED GENOME INSTABILITY PROTEIN 1"/>
    <property type="match status" value="1"/>
</dbReference>
<feature type="domain" description="RecQ mediated genome instability protein 1 OB-fold" evidence="3">
    <location>
        <begin position="74"/>
        <end position="200"/>
    </location>
</feature>
<evidence type="ECO:0000313" key="4">
    <source>
        <dbReference type="Proteomes" id="UP000038045"/>
    </source>
</evidence>
<evidence type="ECO:0000313" key="5">
    <source>
        <dbReference type="WBParaSite" id="PTRK_0000445800.1"/>
    </source>
</evidence>
<evidence type="ECO:0000256" key="1">
    <source>
        <dbReference type="ARBA" id="ARBA00006395"/>
    </source>
</evidence>
<reference evidence="5" key="1">
    <citation type="submission" date="2017-02" db="UniProtKB">
        <authorList>
            <consortium name="WormBaseParasite"/>
        </authorList>
    </citation>
    <scope>IDENTIFICATION</scope>
</reference>
<dbReference type="InterPro" id="IPR013894">
    <property type="entry name" value="RMI1_OB"/>
</dbReference>
<dbReference type="WBParaSite" id="PTRK_0000445800.1">
    <property type="protein sequence ID" value="PTRK_0000445800.1"/>
    <property type="gene ID" value="PTRK_0000445800"/>
</dbReference>
<sequence length="450" mass="52113">MDPLITSIQNYFANIKINLSPEWIIDAIEPIKKEKRPFYINKHIHLLFNKFLCSNIFNSLDIKEGIRGKRGRSQTLSLKLLIQVEEMYEITIPVYDQYLSIIHNDINLLEINEDLNNDQMKSDNFEKPKKRMYRIIFTDGILDYGGVINGDIPFLNKYLPPGFKILINGVCSVVNGIFQLTRKNCTVLGGQVAEYLSYRRQDLLLLKLCHYNATEDDKKKAEKFVLKRMKDVEIPLKDDRILNIYEKAIFNGTSKDNVFDDGVECIVISDDENIDESPILDISDEIEILEVPIPVLKDDMTVAGIVKYFQELEICLKIDWVESIVNSENLSQPSTYLDIYKHFIDSEIFKSCMNGPELIDGNQFLKFSLILEVEGTFKLDKEIQLCKDIVSRRKVYHKLTNKTHTYTAIEEENVSGDKNLQVCDKIRLLGFAKMKHGNDNSTIPKKRYRI</sequence>
<dbReference type="GO" id="GO:0031422">
    <property type="term" value="C:RecQ family helicase-topoisomerase III complex"/>
    <property type="evidence" value="ECO:0007669"/>
    <property type="project" value="TreeGrafter"/>
</dbReference>
<accession>A0A0N4ZAH9</accession>
<organism evidence="4 5">
    <name type="scientific">Parastrongyloides trichosuri</name>
    <name type="common">Possum-specific nematode worm</name>
    <dbReference type="NCBI Taxonomy" id="131310"/>
    <lineage>
        <taxon>Eukaryota</taxon>
        <taxon>Metazoa</taxon>
        <taxon>Ecdysozoa</taxon>
        <taxon>Nematoda</taxon>
        <taxon>Chromadorea</taxon>
        <taxon>Rhabditida</taxon>
        <taxon>Tylenchina</taxon>
        <taxon>Panagrolaimomorpha</taxon>
        <taxon>Strongyloidoidea</taxon>
        <taxon>Strongyloididae</taxon>
        <taxon>Parastrongyloides</taxon>
    </lineage>
</organism>
<dbReference type="GO" id="GO:0016604">
    <property type="term" value="C:nuclear body"/>
    <property type="evidence" value="ECO:0007669"/>
    <property type="project" value="TreeGrafter"/>
</dbReference>
<dbReference type="Pfam" id="PF08585">
    <property type="entry name" value="RMI1_N_C"/>
    <property type="match status" value="1"/>
</dbReference>
<dbReference type="Proteomes" id="UP000038045">
    <property type="component" value="Unplaced"/>
</dbReference>
<evidence type="ECO:0000256" key="2">
    <source>
        <dbReference type="ARBA" id="ARBA00018987"/>
    </source>
</evidence>
<comment type="similarity">
    <text evidence="1">Belongs to the RMI1 family.</text>
</comment>
<dbReference type="InterPro" id="IPR042470">
    <property type="entry name" value="RMI1_N_C_sf"/>
</dbReference>
<dbReference type="STRING" id="131310.A0A0N4ZAH9"/>
<dbReference type="Gene3D" id="2.40.50.770">
    <property type="entry name" value="RecQ-mediated genome instability protein Rmi1, C-terminal domain"/>
    <property type="match status" value="1"/>
</dbReference>
<evidence type="ECO:0000259" key="3">
    <source>
        <dbReference type="Pfam" id="PF08585"/>
    </source>
</evidence>
<dbReference type="PANTHER" id="PTHR14790">
    <property type="entry name" value="RECQ-MEDIATED GENOME INSTABILITY PROTEIN 1 RMI1"/>
    <property type="match status" value="1"/>
</dbReference>